<reference evidence="2 3" key="1">
    <citation type="journal article" date="2021" name="Sci. Rep.">
        <title>Genome sequencing of the multicellular alga Astrephomene provides insights into convergent evolution of germ-soma differentiation.</title>
        <authorList>
            <person name="Yamashita S."/>
            <person name="Yamamoto K."/>
            <person name="Matsuzaki R."/>
            <person name="Suzuki S."/>
            <person name="Yamaguchi H."/>
            <person name="Hirooka S."/>
            <person name="Minakuchi Y."/>
            <person name="Miyagishima S."/>
            <person name="Kawachi M."/>
            <person name="Toyoda A."/>
            <person name="Nozaki H."/>
        </authorList>
    </citation>
    <scope>NUCLEOTIDE SEQUENCE [LARGE SCALE GENOMIC DNA]</scope>
    <source>
        <strain evidence="2 3">NIES-4017</strain>
    </source>
</reference>
<sequence>MNRDTDIVYTRLPGTKVTDEHLIACSKLFSEHYGLWGRQPDPKAPGPKPGSRVRLSPERLRQQSLYDPERCSLVTAHLGDELIGHAFVTEFEYGSFGSVSWITQLVVRTDQRSRGIGSRLCRIACSPSPKPFACGLVSSHPHAVRALERGVGLRCDVDSIQRHAAGLVAASGIPYVQGCQVVGCCIDTAFHVDHTEVDELARHQAGWALGRLAEGQEYFGFAFAATSESCTGDSGNRVAVEVGA</sequence>
<evidence type="ECO:0000259" key="1">
    <source>
        <dbReference type="Pfam" id="PF00583"/>
    </source>
</evidence>
<name>A0AAD3DK94_9CHLO</name>
<evidence type="ECO:0000313" key="3">
    <source>
        <dbReference type="Proteomes" id="UP001054857"/>
    </source>
</evidence>
<organism evidence="2 3">
    <name type="scientific">Astrephomene gubernaculifera</name>
    <dbReference type="NCBI Taxonomy" id="47775"/>
    <lineage>
        <taxon>Eukaryota</taxon>
        <taxon>Viridiplantae</taxon>
        <taxon>Chlorophyta</taxon>
        <taxon>core chlorophytes</taxon>
        <taxon>Chlorophyceae</taxon>
        <taxon>CS clade</taxon>
        <taxon>Chlamydomonadales</taxon>
        <taxon>Astrephomenaceae</taxon>
        <taxon>Astrephomene</taxon>
    </lineage>
</organism>
<proteinExistence type="predicted"/>
<keyword evidence="3" id="KW-1185">Reference proteome</keyword>
<protein>
    <recommendedName>
        <fullName evidence="1">N-acetyltransferase domain-containing protein</fullName>
    </recommendedName>
</protein>
<dbReference type="SUPFAM" id="SSF55729">
    <property type="entry name" value="Acyl-CoA N-acyltransferases (Nat)"/>
    <property type="match status" value="1"/>
</dbReference>
<gene>
    <name evidence="2" type="ORF">Agub_g2099</name>
</gene>
<dbReference type="CDD" id="cd04301">
    <property type="entry name" value="NAT_SF"/>
    <property type="match status" value="1"/>
</dbReference>
<dbReference type="Gene3D" id="3.40.630.30">
    <property type="match status" value="1"/>
</dbReference>
<dbReference type="Pfam" id="PF00583">
    <property type="entry name" value="Acetyltransf_1"/>
    <property type="match status" value="1"/>
</dbReference>
<dbReference type="AlphaFoldDB" id="A0AAD3DK94"/>
<dbReference type="InterPro" id="IPR016181">
    <property type="entry name" value="Acyl_CoA_acyltransferase"/>
</dbReference>
<feature type="domain" description="N-acetyltransferase" evidence="1">
    <location>
        <begin position="58"/>
        <end position="124"/>
    </location>
</feature>
<dbReference type="InterPro" id="IPR000182">
    <property type="entry name" value="GNAT_dom"/>
</dbReference>
<dbReference type="EMBL" id="BMAR01000001">
    <property type="protein sequence ID" value="GFR41416.1"/>
    <property type="molecule type" value="Genomic_DNA"/>
</dbReference>
<dbReference type="GO" id="GO:0016747">
    <property type="term" value="F:acyltransferase activity, transferring groups other than amino-acyl groups"/>
    <property type="evidence" value="ECO:0007669"/>
    <property type="project" value="InterPro"/>
</dbReference>
<dbReference type="Proteomes" id="UP001054857">
    <property type="component" value="Unassembled WGS sequence"/>
</dbReference>
<accession>A0AAD3DK94</accession>
<evidence type="ECO:0000313" key="2">
    <source>
        <dbReference type="EMBL" id="GFR41416.1"/>
    </source>
</evidence>
<comment type="caution">
    <text evidence="2">The sequence shown here is derived from an EMBL/GenBank/DDBJ whole genome shotgun (WGS) entry which is preliminary data.</text>
</comment>